<evidence type="ECO:0000256" key="6">
    <source>
        <dbReference type="RuleBase" id="RU003983"/>
    </source>
</evidence>
<feature type="transmembrane region" description="Helical" evidence="7">
    <location>
        <begin position="67"/>
        <end position="85"/>
    </location>
</feature>
<feature type="transmembrane region" description="Helical" evidence="7">
    <location>
        <begin position="172"/>
        <end position="192"/>
    </location>
</feature>
<reference evidence="10 11" key="1">
    <citation type="submission" date="2020-07" db="EMBL/GenBank/DDBJ databases">
        <title>Pusillimonas sp. nov., isolated from poultry manure in Taiwan.</title>
        <authorList>
            <person name="Lin S.-Y."/>
            <person name="Tang Y.-S."/>
            <person name="Young C.-C."/>
        </authorList>
    </citation>
    <scope>NUCLEOTIDE SEQUENCE [LARGE SCALE GENOMIC DNA]</scope>
    <source>
        <strain evidence="10 11">CC-YST705</strain>
    </source>
</reference>
<evidence type="ECO:0000256" key="2">
    <source>
        <dbReference type="ARBA" id="ARBA00022723"/>
    </source>
</evidence>
<feature type="transmembrane region" description="Helical" evidence="7">
    <location>
        <begin position="289"/>
        <end position="308"/>
    </location>
</feature>
<keyword evidence="7" id="KW-1133">Transmembrane helix</keyword>
<keyword evidence="5 6" id="KW-0482">Metalloprotease</keyword>
<dbReference type="SUPFAM" id="SSF103473">
    <property type="entry name" value="MFS general substrate transporter"/>
    <property type="match status" value="1"/>
</dbReference>
<accession>A0ABS8CBS3</accession>
<keyword evidence="1 6" id="KW-0645">Protease</keyword>
<comment type="similarity">
    <text evidence="6">Belongs to the peptidase M48 family.</text>
</comment>
<dbReference type="Gene3D" id="3.30.2010.10">
    <property type="entry name" value="Metalloproteases ('zincins'), catalytic domain"/>
    <property type="match status" value="1"/>
</dbReference>
<evidence type="ECO:0000259" key="9">
    <source>
        <dbReference type="Pfam" id="PF16491"/>
    </source>
</evidence>
<evidence type="ECO:0000256" key="3">
    <source>
        <dbReference type="ARBA" id="ARBA00022801"/>
    </source>
</evidence>
<feature type="transmembrane region" description="Helical" evidence="7">
    <location>
        <begin position="6"/>
        <end position="22"/>
    </location>
</feature>
<dbReference type="InterPro" id="IPR027057">
    <property type="entry name" value="CAXX_Prtase_1"/>
</dbReference>
<dbReference type="InterPro" id="IPR036259">
    <property type="entry name" value="MFS_trans_sf"/>
</dbReference>
<dbReference type="PANTHER" id="PTHR10120">
    <property type="entry name" value="CAAX PRENYL PROTEASE 1"/>
    <property type="match status" value="1"/>
</dbReference>
<dbReference type="RefSeq" id="WP_226953627.1">
    <property type="nucleotide sequence ID" value="NZ_JACDXW010000002.1"/>
</dbReference>
<dbReference type="Pfam" id="PF01435">
    <property type="entry name" value="Peptidase_M48"/>
    <property type="match status" value="1"/>
</dbReference>
<feature type="domain" description="Peptidase M48" evidence="8">
    <location>
        <begin position="206"/>
        <end position="413"/>
    </location>
</feature>
<evidence type="ECO:0000256" key="1">
    <source>
        <dbReference type="ARBA" id="ARBA00022670"/>
    </source>
</evidence>
<evidence type="ECO:0000256" key="4">
    <source>
        <dbReference type="ARBA" id="ARBA00022833"/>
    </source>
</evidence>
<sequence>MFTIWFIVFLAASLLTHAWLSLRQIRHVALHRNQVPAVFAERIRLASHQRAADYTHAKMQLSLAESFVSAALLIVFTLLGLLQWLDIRMAQIFDNELLRQMALVASVAVISSLVSLPFALWRRFKLDERFGFNRMTPALFISDALKSLLISIVLGAPLLALILWVMDNAGPAWAWWAWGIWVAFNLLILWLFPTVIAPLFNKFTPLEDSVVAERVQKLAQRCGFALNGIFVMDGSKRSAHGNAYFTGFGKARRIVFFDTLLNRLNADEIEAVLAHELGHFKHRHILKRMVATFLGALVFLQVLAWLSQQTWFYTGLGVMPQLGRSNSGMALVLFFLVVPVFTFWVSPLAAWFSRKDEFQADQYAASQAPATALVSALVKLYDDNAATLTPDPLYSAYHDSHPPAMIRIARLQQQLPVHGS</sequence>
<evidence type="ECO:0000256" key="7">
    <source>
        <dbReference type="SAM" id="Phobius"/>
    </source>
</evidence>
<proteinExistence type="inferred from homology"/>
<keyword evidence="7" id="KW-0812">Transmembrane</keyword>
<evidence type="ECO:0000256" key="5">
    <source>
        <dbReference type="ARBA" id="ARBA00023049"/>
    </source>
</evidence>
<dbReference type="Pfam" id="PF16491">
    <property type="entry name" value="Peptidase_M48_N"/>
    <property type="match status" value="1"/>
</dbReference>
<evidence type="ECO:0000313" key="10">
    <source>
        <dbReference type="EMBL" id="MCB5363302.1"/>
    </source>
</evidence>
<keyword evidence="2" id="KW-0479">Metal-binding</keyword>
<comment type="caution">
    <text evidence="10">The sequence shown here is derived from an EMBL/GenBank/DDBJ whole genome shotgun (WGS) entry which is preliminary data.</text>
</comment>
<feature type="domain" description="CAAX prenyl protease 1 N-terminal" evidence="9">
    <location>
        <begin position="24"/>
        <end position="202"/>
    </location>
</feature>
<keyword evidence="4 6" id="KW-0862">Zinc</keyword>
<keyword evidence="11" id="KW-1185">Reference proteome</keyword>
<feature type="transmembrane region" description="Helical" evidence="7">
    <location>
        <begin position="328"/>
        <end position="352"/>
    </location>
</feature>
<name>A0ABS8CBS3_9BURK</name>
<evidence type="ECO:0000259" key="8">
    <source>
        <dbReference type="Pfam" id="PF01435"/>
    </source>
</evidence>
<keyword evidence="3 6" id="KW-0378">Hydrolase</keyword>
<dbReference type="CDD" id="cd07343">
    <property type="entry name" value="M48A_Zmpste24p_like"/>
    <property type="match status" value="1"/>
</dbReference>
<feature type="transmembrane region" description="Helical" evidence="7">
    <location>
        <begin position="97"/>
        <end position="121"/>
    </location>
</feature>
<dbReference type="InterPro" id="IPR032456">
    <property type="entry name" value="Peptidase_M48_N"/>
</dbReference>
<dbReference type="InterPro" id="IPR001915">
    <property type="entry name" value="Peptidase_M48"/>
</dbReference>
<evidence type="ECO:0000313" key="11">
    <source>
        <dbReference type="Proteomes" id="UP000776983"/>
    </source>
</evidence>
<feature type="transmembrane region" description="Helical" evidence="7">
    <location>
        <begin position="144"/>
        <end position="166"/>
    </location>
</feature>
<dbReference type="Proteomes" id="UP000776983">
    <property type="component" value="Unassembled WGS sequence"/>
</dbReference>
<dbReference type="EMBL" id="JACDXW010000002">
    <property type="protein sequence ID" value="MCB5363302.1"/>
    <property type="molecule type" value="Genomic_DNA"/>
</dbReference>
<comment type="cofactor">
    <cofactor evidence="6">
        <name>Zn(2+)</name>
        <dbReference type="ChEBI" id="CHEBI:29105"/>
    </cofactor>
    <text evidence="6">Binds 1 zinc ion per subunit.</text>
</comment>
<gene>
    <name evidence="10" type="ORF">H0484_05980</name>
</gene>
<organism evidence="10 11">
    <name type="scientific">Mesopusillimonas faecipullorum</name>
    <dbReference type="NCBI Taxonomy" id="2755040"/>
    <lineage>
        <taxon>Bacteria</taxon>
        <taxon>Pseudomonadati</taxon>
        <taxon>Pseudomonadota</taxon>
        <taxon>Betaproteobacteria</taxon>
        <taxon>Burkholderiales</taxon>
        <taxon>Alcaligenaceae</taxon>
        <taxon>Mesopusillimonas</taxon>
    </lineage>
</organism>
<protein>
    <submittedName>
        <fullName evidence="10">M48 family metallopeptidase</fullName>
    </submittedName>
</protein>
<keyword evidence="7" id="KW-0472">Membrane</keyword>